<feature type="domain" description="S1 motif" evidence="1">
    <location>
        <begin position="195"/>
        <end position="263"/>
    </location>
</feature>
<feature type="domain" description="S1 motif" evidence="1">
    <location>
        <begin position="117"/>
        <end position="181"/>
    </location>
</feature>
<dbReference type="GO" id="GO:0005840">
    <property type="term" value="C:ribosome"/>
    <property type="evidence" value="ECO:0007669"/>
    <property type="project" value="UniProtKB-KW"/>
</dbReference>
<dbReference type="InterPro" id="IPR012340">
    <property type="entry name" value="NA-bd_OB-fold"/>
</dbReference>
<name>A0A2H4FG41_9FLOR</name>
<dbReference type="SMART" id="SM00316">
    <property type="entry name" value="S1"/>
    <property type="match status" value="3"/>
</dbReference>
<proteinExistence type="predicted"/>
<dbReference type="Gene3D" id="2.40.50.140">
    <property type="entry name" value="Nucleic acid-binding proteins"/>
    <property type="match status" value="3"/>
</dbReference>
<keyword evidence="2" id="KW-0150">Chloroplast</keyword>
<dbReference type="EMBL" id="KU892652">
    <property type="protein sequence ID" value="AOV83652.1"/>
    <property type="molecule type" value="Genomic_DNA"/>
</dbReference>
<evidence type="ECO:0000259" key="1">
    <source>
        <dbReference type="PROSITE" id="PS50126"/>
    </source>
</evidence>
<dbReference type="InterPro" id="IPR052757">
    <property type="entry name" value="Ribosomal_protein_S1"/>
</dbReference>
<dbReference type="PANTHER" id="PTHR47559">
    <property type="entry name" value="OS03G0844900 PROTEIN"/>
    <property type="match status" value="1"/>
</dbReference>
<dbReference type="InterPro" id="IPR003029">
    <property type="entry name" value="S1_domain"/>
</dbReference>
<gene>
    <name evidence="2" type="primary">rps1</name>
    <name evidence="2" type="ORF">mogbl055</name>
</gene>
<evidence type="ECO:0000313" key="2">
    <source>
        <dbReference type="EMBL" id="AOV83652.1"/>
    </source>
</evidence>
<dbReference type="Pfam" id="PF00575">
    <property type="entry name" value="S1"/>
    <property type="match status" value="2"/>
</dbReference>
<keyword evidence="2" id="KW-0687">Ribonucleoprotein</keyword>
<feature type="domain" description="S1 motif" evidence="1">
    <location>
        <begin position="27"/>
        <end position="99"/>
    </location>
</feature>
<reference evidence="2" key="1">
    <citation type="submission" date="2016-03" db="EMBL/GenBank/DDBJ databases">
        <title>Complete plastid genome of Kappaphycus alvarezii.</title>
        <authorList>
            <person name="Zhang L."/>
            <person name="Liu T."/>
            <person name="Liu N."/>
        </authorList>
    </citation>
    <scope>NUCLEOTIDE SEQUENCE</scope>
</reference>
<organism evidence="2">
    <name type="scientific">Kappaphycus alvarezii</name>
    <dbReference type="NCBI Taxonomy" id="38544"/>
    <lineage>
        <taxon>Eukaryota</taxon>
        <taxon>Rhodophyta</taxon>
        <taxon>Florideophyceae</taxon>
        <taxon>Rhodymeniophycidae</taxon>
        <taxon>Gigartinales</taxon>
        <taxon>Solieriaceae</taxon>
        <taxon>Kappaphycus</taxon>
    </lineage>
</organism>
<sequence>MTVLPKSFTESNFASVLKEYQYNLNVGDIVAGTIFNQEHEGFLVDIGTNVVGYLPIEEVSMLHYNYTNKKAFDKITNMTREFFLLAYNKESQQLILSIKRLEYIRAWKRIKQIENEDTILDIPIYNRNKGGIITSLEGIKGFIPNSHLELMTTTVLEENTCIKCKVLIADEKHNKLILSHKKAILSIVASKLKTGNTVNGKIIKIEDYGIFITVYGITSLLHISEIRNNNINNLKQIFNIGDLITVKILHIDMKQGRISVSQRSITK</sequence>
<geneLocation type="chloroplast" evidence="2"/>
<dbReference type="PANTHER" id="PTHR47559:SF1">
    <property type="entry name" value="OS03G0844900 PROTEIN"/>
    <property type="match status" value="1"/>
</dbReference>
<dbReference type="PROSITE" id="PS50126">
    <property type="entry name" value="S1"/>
    <property type="match status" value="3"/>
</dbReference>
<dbReference type="AlphaFoldDB" id="A0A2H4FG41"/>
<dbReference type="GO" id="GO:0003676">
    <property type="term" value="F:nucleic acid binding"/>
    <property type="evidence" value="ECO:0007669"/>
    <property type="project" value="InterPro"/>
</dbReference>
<dbReference type="SUPFAM" id="SSF50249">
    <property type="entry name" value="Nucleic acid-binding proteins"/>
    <property type="match status" value="3"/>
</dbReference>
<accession>A0A2H4FG41</accession>
<protein>
    <submittedName>
        <fullName evidence="2">30S ribosomal protein S1</fullName>
    </submittedName>
</protein>
<keyword evidence="2" id="KW-0934">Plastid</keyword>
<keyword evidence="2" id="KW-0689">Ribosomal protein</keyword>